<reference evidence="1 2" key="2">
    <citation type="submission" date="2013-03" db="EMBL/GenBank/DDBJ databases">
        <title>Diversity in Clostridium botulinum.</title>
        <authorList>
            <person name="Timme R.E."/>
            <person name="Allard M."/>
            <person name="Luo Y."/>
            <person name="Strain E."/>
            <person name="Gonzalez-Escalona N."/>
            <person name="Brown E."/>
        </authorList>
    </citation>
    <scope>NUCLEOTIDE SEQUENCE [LARGE SCALE GENOMIC DNA]</scope>
    <source>
        <strain evidence="1 2">CFSAN001627</strain>
    </source>
</reference>
<dbReference type="EMBL" id="AMXI01000996">
    <property type="protein sequence ID" value="EKN40947.1"/>
    <property type="molecule type" value="Genomic_DNA"/>
</dbReference>
<dbReference type="AlphaFoldDB" id="M1ZPH6"/>
<dbReference type="PATRIC" id="fig|1232189.3.peg.2565"/>
<comment type="caution">
    <text evidence="1">The sequence shown here is derived from an EMBL/GenBank/DDBJ whole genome shotgun (WGS) entry which is preliminary data.</text>
</comment>
<sequence>MASVGNVRKITQADLYVAKLYPNTNFNGEPLLGCGRYYTQDNIYRTLMYFDISSLPYF</sequence>
<organism evidence="1 2">
    <name type="scientific">Clostridium botulinum CFSAN001627</name>
    <dbReference type="NCBI Taxonomy" id="1232189"/>
    <lineage>
        <taxon>Bacteria</taxon>
        <taxon>Bacillati</taxon>
        <taxon>Bacillota</taxon>
        <taxon>Clostridia</taxon>
        <taxon>Eubacteriales</taxon>
        <taxon>Clostridiaceae</taxon>
        <taxon>Clostridium</taxon>
    </lineage>
</organism>
<dbReference type="Proteomes" id="UP000011944">
    <property type="component" value="Unassembled WGS sequence"/>
</dbReference>
<gene>
    <name evidence="1" type="ORF">CFSAN001627_16303</name>
</gene>
<name>M1ZPH6_CLOBO</name>
<evidence type="ECO:0000313" key="2">
    <source>
        <dbReference type="Proteomes" id="UP000011944"/>
    </source>
</evidence>
<reference evidence="1 2" key="1">
    <citation type="submission" date="2012-10" db="EMBL/GenBank/DDBJ databases">
        <authorList>
            <person name="Strain E.A."/>
            <person name="Brown E."/>
            <person name="Allard M.W."/>
            <person name="Gonzalez-Escalona N."/>
            <person name="Timme R."/>
        </authorList>
    </citation>
    <scope>NUCLEOTIDE SEQUENCE [LARGE SCALE GENOMIC DNA]</scope>
    <source>
        <strain evidence="1 2">CFSAN001627</strain>
    </source>
</reference>
<protein>
    <submittedName>
        <fullName evidence="1">Uncharacterized protein</fullName>
    </submittedName>
</protein>
<evidence type="ECO:0000313" key="1">
    <source>
        <dbReference type="EMBL" id="EKN40947.1"/>
    </source>
</evidence>
<accession>M1ZPH6</accession>
<proteinExistence type="predicted"/>